<feature type="region of interest" description="Disordered" evidence="11">
    <location>
        <begin position="1"/>
        <end position="22"/>
    </location>
</feature>
<accession>A0A2T3BBF9</accession>
<dbReference type="InterPro" id="IPR036410">
    <property type="entry name" value="HSP_DnaJ_Cys-rich_dom_sf"/>
</dbReference>
<keyword evidence="2 10" id="KW-0479">Metal-binding</keyword>
<dbReference type="Gene3D" id="2.10.230.10">
    <property type="entry name" value="Heat shock protein DnaJ, cysteine-rich domain"/>
    <property type="match status" value="1"/>
</dbReference>
<dbReference type="SUPFAM" id="SSF57938">
    <property type="entry name" value="DnaJ/Hsp40 cysteine-rich domain"/>
    <property type="match status" value="1"/>
</dbReference>
<dbReference type="AlphaFoldDB" id="A0A2T3BBF9"/>
<dbReference type="GO" id="GO:0005739">
    <property type="term" value="C:mitochondrion"/>
    <property type="evidence" value="ECO:0007669"/>
    <property type="project" value="UniProtKB-SubCell"/>
</dbReference>
<keyword evidence="8" id="KW-0143">Chaperone</keyword>
<dbReference type="SMART" id="SM00271">
    <property type="entry name" value="DnaJ"/>
    <property type="match status" value="1"/>
</dbReference>
<dbReference type="CDD" id="cd06257">
    <property type="entry name" value="DnaJ"/>
    <property type="match status" value="1"/>
</dbReference>
<evidence type="ECO:0000256" key="5">
    <source>
        <dbReference type="ARBA" id="ARBA00022833"/>
    </source>
</evidence>
<dbReference type="PRINTS" id="PR00625">
    <property type="entry name" value="JDOMAIN"/>
</dbReference>
<dbReference type="GeneID" id="36577970"/>
<organism evidence="14 15">
    <name type="scientific">Amorphotheca resinae ATCC 22711</name>
    <dbReference type="NCBI Taxonomy" id="857342"/>
    <lineage>
        <taxon>Eukaryota</taxon>
        <taxon>Fungi</taxon>
        <taxon>Dikarya</taxon>
        <taxon>Ascomycota</taxon>
        <taxon>Pezizomycotina</taxon>
        <taxon>Leotiomycetes</taxon>
        <taxon>Helotiales</taxon>
        <taxon>Amorphothecaceae</taxon>
        <taxon>Amorphotheca</taxon>
    </lineage>
</organism>
<dbReference type="FunFam" id="2.10.230.10:FF:000001">
    <property type="entry name" value="DnaJ subfamily A member 2"/>
    <property type="match status" value="1"/>
</dbReference>
<dbReference type="InterPro" id="IPR012724">
    <property type="entry name" value="DnaJ"/>
</dbReference>
<evidence type="ECO:0000256" key="6">
    <source>
        <dbReference type="ARBA" id="ARBA00022946"/>
    </source>
</evidence>
<keyword evidence="3" id="KW-0677">Repeat</keyword>
<dbReference type="Gene3D" id="2.60.260.20">
    <property type="entry name" value="Urease metallochaperone UreE, N-terminal domain"/>
    <property type="match status" value="2"/>
</dbReference>
<dbReference type="PROSITE" id="PS50076">
    <property type="entry name" value="DNAJ_2"/>
    <property type="match status" value="1"/>
</dbReference>
<evidence type="ECO:0000256" key="3">
    <source>
        <dbReference type="ARBA" id="ARBA00022737"/>
    </source>
</evidence>
<evidence type="ECO:0000256" key="1">
    <source>
        <dbReference type="ARBA" id="ARBA00004173"/>
    </source>
</evidence>
<dbReference type="InterPro" id="IPR008971">
    <property type="entry name" value="HSP40/DnaJ_pept-bd"/>
</dbReference>
<comment type="subcellular location">
    <subcellularLocation>
        <location evidence="1">Mitochondrion</location>
    </subcellularLocation>
</comment>
<feature type="region of interest" description="Disordered" evidence="11">
    <location>
        <begin position="433"/>
        <end position="483"/>
    </location>
</feature>
<dbReference type="SUPFAM" id="SSF46565">
    <property type="entry name" value="Chaperone J-domain"/>
    <property type="match status" value="1"/>
</dbReference>
<dbReference type="InParanoid" id="A0A2T3BBF9"/>
<feature type="domain" description="J" evidence="12">
    <location>
        <begin position="16"/>
        <end position="80"/>
    </location>
</feature>
<evidence type="ECO:0000256" key="9">
    <source>
        <dbReference type="ARBA" id="ARBA00072890"/>
    </source>
</evidence>
<dbReference type="HAMAP" id="MF_01152">
    <property type="entry name" value="DnaJ"/>
    <property type="match status" value="1"/>
</dbReference>
<protein>
    <recommendedName>
        <fullName evidence="9">DnaJ homolog 1, mitochondrial</fullName>
    </recommendedName>
</protein>
<dbReference type="RefSeq" id="XP_024724218.1">
    <property type="nucleotide sequence ID" value="XM_024869889.1"/>
</dbReference>
<dbReference type="InterPro" id="IPR001623">
    <property type="entry name" value="DnaJ_domain"/>
</dbReference>
<evidence type="ECO:0000313" key="14">
    <source>
        <dbReference type="EMBL" id="PSS25619.1"/>
    </source>
</evidence>
<dbReference type="GO" id="GO:0031072">
    <property type="term" value="F:heat shock protein binding"/>
    <property type="evidence" value="ECO:0007669"/>
    <property type="project" value="InterPro"/>
</dbReference>
<keyword evidence="5 10" id="KW-0862">Zinc</keyword>
<keyword evidence="7" id="KW-0496">Mitochondrion</keyword>
<dbReference type="GO" id="GO:0051082">
    <property type="term" value="F:unfolded protein binding"/>
    <property type="evidence" value="ECO:0007669"/>
    <property type="project" value="InterPro"/>
</dbReference>
<evidence type="ECO:0000256" key="8">
    <source>
        <dbReference type="ARBA" id="ARBA00023186"/>
    </source>
</evidence>
<dbReference type="OrthoDB" id="10256793at2759"/>
<dbReference type="Gene3D" id="1.10.287.110">
    <property type="entry name" value="DnaJ domain"/>
    <property type="match status" value="1"/>
</dbReference>
<evidence type="ECO:0000256" key="4">
    <source>
        <dbReference type="ARBA" id="ARBA00022771"/>
    </source>
</evidence>
<dbReference type="STRING" id="857342.A0A2T3BBF9"/>
<evidence type="ECO:0000256" key="10">
    <source>
        <dbReference type="PROSITE-ProRule" id="PRU00546"/>
    </source>
</evidence>
<evidence type="ECO:0000256" key="11">
    <source>
        <dbReference type="SAM" id="MobiDB-lite"/>
    </source>
</evidence>
<evidence type="ECO:0000313" key="15">
    <source>
        <dbReference type="Proteomes" id="UP000241818"/>
    </source>
</evidence>
<dbReference type="FunFam" id="1.10.287.110:FF:000053">
    <property type="entry name" value="Putative Mitochondrial DnaJ chaperone"/>
    <property type="match status" value="1"/>
</dbReference>
<reference evidence="14 15" key="1">
    <citation type="journal article" date="2018" name="New Phytol.">
        <title>Comparative genomics and transcriptomics depict ericoid mycorrhizal fungi as versatile saprotrophs and plant mutualists.</title>
        <authorList>
            <person name="Martino E."/>
            <person name="Morin E."/>
            <person name="Grelet G.A."/>
            <person name="Kuo A."/>
            <person name="Kohler A."/>
            <person name="Daghino S."/>
            <person name="Barry K.W."/>
            <person name="Cichocki N."/>
            <person name="Clum A."/>
            <person name="Dockter R.B."/>
            <person name="Hainaut M."/>
            <person name="Kuo R.C."/>
            <person name="LaButti K."/>
            <person name="Lindahl B.D."/>
            <person name="Lindquist E.A."/>
            <person name="Lipzen A."/>
            <person name="Khouja H.R."/>
            <person name="Magnuson J."/>
            <person name="Murat C."/>
            <person name="Ohm R.A."/>
            <person name="Singer S.W."/>
            <person name="Spatafora J.W."/>
            <person name="Wang M."/>
            <person name="Veneault-Fourrey C."/>
            <person name="Henrissat B."/>
            <person name="Grigoriev I.V."/>
            <person name="Martin F.M."/>
            <person name="Perotto S."/>
        </authorList>
    </citation>
    <scope>NUCLEOTIDE SEQUENCE [LARGE SCALE GENOMIC DNA]</scope>
    <source>
        <strain evidence="14 15">ATCC 22711</strain>
    </source>
</reference>
<evidence type="ECO:0000256" key="2">
    <source>
        <dbReference type="ARBA" id="ARBA00022723"/>
    </source>
</evidence>
<dbReference type="CDD" id="cd10719">
    <property type="entry name" value="DnaJ_zf"/>
    <property type="match status" value="1"/>
</dbReference>
<dbReference type="Pfam" id="PF00684">
    <property type="entry name" value="DnaJ_CXXCXGXG"/>
    <property type="match status" value="1"/>
</dbReference>
<evidence type="ECO:0000256" key="7">
    <source>
        <dbReference type="ARBA" id="ARBA00023128"/>
    </source>
</evidence>
<dbReference type="GO" id="GO:0009408">
    <property type="term" value="P:response to heat"/>
    <property type="evidence" value="ECO:0007669"/>
    <property type="project" value="InterPro"/>
</dbReference>
<dbReference type="FunCoup" id="A0A2T3BBF9">
    <property type="interactions" value="858"/>
</dbReference>
<dbReference type="PANTHER" id="PTHR43096:SF52">
    <property type="entry name" value="DNAJ HOMOLOG 1, MITOCHONDRIAL-RELATED"/>
    <property type="match status" value="1"/>
</dbReference>
<sequence length="483" mass="50367">MQSFHATANLKEPTKNPYTVLGVSKNATPSEIKKAYYGLAKKYHPDTNKDPNAKEKFTEAQSAYELLMDPQKKAAWDQFGAAAFDQGAGAGAGPGPGADPFGGAAGGPFGGFGGAGGFGADFNFEDLFRGFTGGGGRRGRGRASPFQQEEILVGDSIEVQTHISFMEAAKGTSKSITITPLVTCKTCSGDGLKPGTKRSECKSCGGTGTRVHFMSGGFQMASTCGACGGAGVTIPKGGECRTCSGNGVVRERKTINVDIPGGIEDGMRLRLDREGDAPATGAAANPDARSMPGDLYVLVRVATDPKFSRSGSDVLYTATIPLTTALLGGEVKIPTLDGEVAVKVATGTGTGDKITLGGMGMKKLQGRRGGSGDLKVEFKVQMPKYLSANQRTIVEMLADEMGDKTAKRIMNVGRSSSSADTSTDSHKSEGFLKSVWHKLTDHPAHKDEGNEKSKTPSDDEGKSSKDAGKDAGKAPPKEDDKKA</sequence>
<dbReference type="PROSITE" id="PS51188">
    <property type="entry name" value="ZF_CR"/>
    <property type="match status" value="1"/>
</dbReference>
<dbReference type="SUPFAM" id="SSF49493">
    <property type="entry name" value="HSP40/DnaJ peptide-binding domain"/>
    <property type="match status" value="2"/>
</dbReference>
<proteinExistence type="inferred from homology"/>
<dbReference type="InterPro" id="IPR036869">
    <property type="entry name" value="J_dom_sf"/>
</dbReference>
<feature type="zinc finger region" description="CR-type" evidence="10">
    <location>
        <begin position="171"/>
        <end position="252"/>
    </location>
</feature>
<dbReference type="Proteomes" id="UP000241818">
    <property type="component" value="Unassembled WGS sequence"/>
</dbReference>
<gene>
    <name evidence="14" type="ORF">M430DRAFT_95399</name>
</gene>
<dbReference type="GO" id="GO:0042026">
    <property type="term" value="P:protein refolding"/>
    <property type="evidence" value="ECO:0007669"/>
    <property type="project" value="TreeGrafter"/>
</dbReference>
<feature type="compositionally biased region" description="Basic and acidic residues" evidence="11">
    <location>
        <begin position="438"/>
        <end position="483"/>
    </location>
</feature>
<keyword evidence="4 10" id="KW-0863">Zinc-finger</keyword>
<dbReference type="Pfam" id="PF01556">
    <property type="entry name" value="DnaJ_C"/>
    <property type="match status" value="1"/>
</dbReference>
<dbReference type="EMBL" id="KZ679007">
    <property type="protein sequence ID" value="PSS25619.1"/>
    <property type="molecule type" value="Genomic_DNA"/>
</dbReference>
<dbReference type="FunFam" id="2.60.260.20:FF:000005">
    <property type="entry name" value="Chaperone protein dnaJ 1, mitochondrial"/>
    <property type="match status" value="1"/>
</dbReference>
<evidence type="ECO:0000259" key="12">
    <source>
        <dbReference type="PROSITE" id="PS50076"/>
    </source>
</evidence>
<keyword evidence="15" id="KW-1185">Reference proteome</keyword>
<dbReference type="CDD" id="cd10747">
    <property type="entry name" value="DnaJ_C"/>
    <property type="match status" value="1"/>
</dbReference>
<dbReference type="Pfam" id="PF00226">
    <property type="entry name" value="DnaJ"/>
    <property type="match status" value="1"/>
</dbReference>
<dbReference type="GO" id="GO:0005524">
    <property type="term" value="F:ATP binding"/>
    <property type="evidence" value="ECO:0007669"/>
    <property type="project" value="InterPro"/>
</dbReference>
<dbReference type="GO" id="GO:0008270">
    <property type="term" value="F:zinc ion binding"/>
    <property type="evidence" value="ECO:0007669"/>
    <property type="project" value="UniProtKB-KW"/>
</dbReference>
<dbReference type="PANTHER" id="PTHR43096">
    <property type="entry name" value="DNAJ HOMOLOG 1, MITOCHONDRIAL-RELATED"/>
    <property type="match status" value="1"/>
</dbReference>
<dbReference type="InterPro" id="IPR001305">
    <property type="entry name" value="HSP_DnaJ_Cys-rich_dom"/>
</dbReference>
<keyword evidence="6" id="KW-0809">Transit peptide</keyword>
<feature type="domain" description="CR-type" evidence="13">
    <location>
        <begin position="171"/>
        <end position="252"/>
    </location>
</feature>
<evidence type="ECO:0000259" key="13">
    <source>
        <dbReference type="PROSITE" id="PS51188"/>
    </source>
</evidence>
<dbReference type="InterPro" id="IPR002939">
    <property type="entry name" value="DnaJ_C"/>
</dbReference>
<name>A0A2T3BBF9_AMORE</name>